<dbReference type="AlphaFoldDB" id="A0A7Z0BMG5"/>
<sequence length="267" mass="28979">MPAIRAHGALPRSWVGDASLAWSGPVLPLCDRNGGQKQRCPPYGSRALRGRQQFVGAGHARDSRAWRAPTVVGRRCFTCVGGPSAPLCDRDGGQKQRCPPYGSRALRGRQQFVGAGRARDSRAWRAPTVVGWRRFTCVGASNLWERAMPAIRAHGALPPSWDGDASPARAPAIRGSGPCPRFARMARSHDCGWAMLHLRGRQQFVGAGRARDSRAWRAPTVVGWRRFTCVGASNLWERAVPAIRAHGALPRLWVGDASLAWSGPTAL</sequence>
<comment type="caution">
    <text evidence="1">The sequence shown here is derived from an EMBL/GenBank/DDBJ whole genome shotgun (WGS) entry which is preliminary data.</text>
</comment>
<dbReference type="EMBL" id="JACBYV010000001">
    <property type="protein sequence ID" value="NYH71810.1"/>
    <property type="molecule type" value="Genomic_DNA"/>
</dbReference>
<accession>A0A7Z0BMG5</accession>
<dbReference type="Proteomes" id="UP000578688">
    <property type="component" value="Unassembled WGS sequence"/>
</dbReference>
<gene>
    <name evidence="1" type="ORF">FHR27_000420</name>
</gene>
<reference evidence="1 2" key="1">
    <citation type="submission" date="2020-07" db="EMBL/GenBank/DDBJ databases">
        <title>Genomic analyses of the natural microbiome of Caenorhabditis elegans.</title>
        <authorList>
            <person name="Samuel B."/>
        </authorList>
    </citation>
    <scope>NUCLEOTIDE SEQUENCE [LARGE SCALE GENOMIC DNA]</scope>
    <source>
        <strain evidence="1 2">BIGb0408</strain>
    </source>
</reference>
<evidence type="ECO:0000313" key="1">
    <source>
        <dbReference type="EMBL" id="NYH71810.1"/>
    </source>
</evidence>
<name>A0A7Z0BMG5_9GAMM</name>
<evidence type="ECO:0000313" key="2">
    <source>
        <dbReference type="Proteomes" id="UP000578688"/>
    </source>
</evidence>
<organism evidence="1 2">
    <name type="scientific">Phytopseudomonas flavescens</name>
    <dbReference type="NCBI Taxonomy" id="29435"/>
    <lineage>
        <taxon>Bacteria</taxon>
        <taxon>Pseudomonadati</taxon>
        <taxon>Pseudomonadota</taxon>
        <taxon>Gammaproteobacteria</taxon>
        <taxon>Pseudomonadales</taxon>
        <taxon>Pseudomonadaceae</taxon>
        <taxon>Phytopseudomonas</taxon>
    </lineage>
</organism>
<keyword evidence="2" id="KW-1185">Reference proteome</keyword>
<proteinExistence type="predicted"/>
<protein>
    <submittedName>
        <fullName evidence="1">Uncharacterized protein</fullName>
    </submittedName>
</protein>